<dbReference type="EMBL" id="KZ613515">
    <property type="protein sequence ID" value="PMD15249.1"/>
    <property type="molecule type" value="Genomic_DNA"/>
</dbReference>
<evidence type="ECO:0000256" key="9">
    <source>
        <dbReference type="ARBA" id="ARBA00023136"/>
    </source>
</evidence>
<reference evidence="10 11" key="1">
    <citation type="submission" date="2016-05" db="EMBL/GenBank/DDBJ databases">
        <title>A degradative enzymes factory behind the ericoid mycorrhizal symbiosis.</title>
        <authorList>
            <consortium name="DOE Joint Genome Institute"/>
            <person name="Martino E."/>
            <person name="Morin E."/>
            <person name="Grelet G."/>
            <person name="Kuo A."/>
            <person name="Kohler A."/>
            <person name="Daghino S."/>
            <person name="Barry K."/>
            <person name="Choi C."/>
            <person name="Cichocki N."/>
            <person name="Clum A."/>
            <person name="Copeland A."/>
            <person name="Hainaut M."/>
            <person name="Haridas S."/>
            <person name="Labutti K."/>
            <person name="Lindquist E."/>
            <person name="Lipzen A."/>
            <person name="Khouja H.-R."/>
            <person name="Murat C."/>
            <person name="Ohm R."/>
            <person name="Olson A."/>
            <person name="Spatafora J."/>
            <person name="Veneault-Fourrey C."/>
            <person name="Henrissat B."/>
            <person name="Grigoriev I."/>
            <person name="Martin F."/>
            <person name="Perotto S."/>
        </authorList>
    </citation>
    <scope>NUCLEOTIDE SEQUENCE [LARGE SCALE GENOMIC DNA]</scope>
    <source>
        <strain evidence="10 11">UAMH 7357</strain>
    </source>
</reference>
<dbReference type="STRING" id="1745343.A0A2J6PML3"/>
<keyword evidence="11" id="KW-1185">Reference proteome</keyword>
<evidence type="ECO:0000256" key="7">
    <source>
        <dbReference type="ARBA" id="ARBA00022989"/>
    </source>
</evidence>
<dbReference type="OrthoDB" id="4484309at2759"/>
<comment type="subcellular location">
    <subcellularLocation>
        <location evidence="1">Golgi apparatus membrane</location>
        <topology evidence="1">Single-pass type II membrane protein</topology>
    </subcellularLocation>
</comment>
<keyword evidence="9" id="KW-0472">Membrane</keyword>
<dbReference type="GO" id="GO:0000139">
    <property type="term" value="C:Golgi membrane"/>
    <property type="evidence" value="ECO:0007669"/>
    <property type="project" value="UniProtKB-SubCell"/>
</dbReference>
<name>A0A2J6PML3_9HELO</name>
<dbReference type="SUPFAM" id="SSF53448">
    <property type="entry name" value="Nucleotide-diphospho-sugar transferases"/>
    <property type="match status" value="1"/>
</dbReference>
<sequence length="598" mass="68222">MHLTVALGTDLWCPSAHQQYGHQRSVPSATDQGARLYERCLPAEENFPKGRLSSFADEEHLGSSQARSGLRQWTRLETAVFIADSSPSCGYIPRDGMIQTRVICAGDEWGLPDACYEPFSGLRMLLKARPNISFRFWLPLTLCVLLLVHLRLRADDYELHRWTAYQTRVPLDQDAHFQDRFARLLTALSKAKPQFSSLKQDDRPLEIGIREFAESAEGVERRNITHLSDADISTSKDAHSSVIRLLPEYEDLVTYSSHSRGIVIIGGGRFTPMALVSVLMLRKTKSNLPVEVFLPDETDYDEYTCEVIFKEINACCLVLSRFTKIPIANYQYKVFGILFSSFEDVIFLDADSFPVIDPSKLFRFEPYTSTGLVTWPDFWISSATHLFYEITNQPVPNLHEHASSESGQILISKRKHGRSLLLALYYNLHGPAFYYKLLSQKAAGEGDKETWIAAATALNNTYYQVREGAQPVGRHLNGTYRYGGMLQYNPHDDYEQQQKNQVPFRESEHPESVFFHLNGVKPNPQDWLNNQHGLRLWGPLSEMMRRFGRDLEREIWEEIIYVACTLGKSLNCLKDSGDLCNKLNKSWDTIVGAEKIDV</sequence>
<dbReference type="GO" id="GO:0046354">
    <property type="term" value="P:mannan biosynthetic process"/>
    <property type="evidence" value="ECO:0007669"/>
    <property type="project" value="TreeGrafter"/>
</dbReference>
<keyword evidence="4 10" id="KW-0808">Transferase</keyword>
<dbReference type="Pfam" id="PF11051">
    <property type="entry name" value="Mannosyl_trans3"/>
    <property type="match status" value="2"/>
</dbReference>
<proteinExistence type="inferred from homology"/>
<dbReference type="GO" id="GO:0000026">
    <property type="term" value="F:alpha-1,2-mannosyltransferase activity"/>
    <property type="evidence" value="ECO:0007669"/>
    <property type="project" value="TreeGrafter"/>
</dbReference>
<dbReference type="PANTHER" id="PTHR31646">
    <property type="entry name" value="ALPHA-1,2-MANNOSYLTRANSFERASE MNN2"/>
    <property type="match status" value="1"/>
</dbReference>
<protein>
    <submittedName>
        <fullName evidence="10">Glycosyltransferase family 71 protein</fullName>
    </submittedName>
</protein>
<comment type="similarity">
    <text evidence="3">Belongs to the MNN1/MNT family.</text>
</comment>
<dbReference type="InterPro" id="IPR029044">
    <property type="entry name" value="Nucleotide-diphossugar_trans"/>
</dbReference>
<evidence type="ECO:0000256" key="5">
    <source>
        <dbReference type="ARBA" id="ARBA00022692"/>
    </source>
</evidence>
<evidence type="ECO:0000313" key="11">
    <source>
        <dbReference type="Proteomes" id="UP000235672"/>
    </source>
</evidence>
<evidence type="ECO:0000256" key="2">
    <source>
        <dbReference type="ARBA" id="ARBA00004922"/>
    </source>
</evidence>
<evidence type="ECO:0000256" key="8">
    <source>
        <dbReference type="ARBA" id="ARBA00023034"/>
    </source>
</evidence>
<evidence type="ECO:0000313" key="10">
    <source>
        <dbReference type="EMBL" id="PMD15249.1"/>
    </source>
</evidence>
<comment type="pathway">
    <text evidence="2">Protein modification; protein glycosylation.</text>
</comment>
<dbReference type="Proteomes" id="UP000235672">
    <property type="component" value="Unassembled WGS sequence"/>
</dbReference>
<accession>A0A2J6PML3</accession>
<dbReference type="AlphaFoldDB" id="A0A2J6PML3"/>
<keyword evidence="6" id="KW-0735">Signal-anchor</keyword>
<keyword evidence="8" id="KW-0333">Golgi apparatus</keyword>
<evidence type="ECO:0000256" key="4">
    <source>
        <dbReference type="ARBA" id="ARBA00022679"/>
    </source>
</evidence>
<dbReference type="InterPro" id="IPR022751">
    <property type="entry name" value="Alpha_mannosyltransferase"/>
</dbReference>
<evidence type="ECO:0000256" key="1">
    <source>
        <dbReference type="ARBA" id="ARBA00004323"/>
    </source>
</evidence>
<keyword evidence="5" id="KW-0812">Transmembrane</keyword>
<dbReference type="PANTHER" id="PTHR31646:SF1">
    <property type="entry name" value="ALPHA-1,2-MANNOSYLTRANSFERASE MNN2"/>
    <property type="match status" value="1"/>
</dbReference>
<evidence type="ECO:0000256" key="3">
    <source>
        <dbReference type="ARBA" id="ARBA00009105"/>
    </source>
</evidence>
<evidence type="ECO:0000256" key="6">
    <source>
        <dbReference type="ARBA" id="ARBA00022968"/>
    </source>
</evidence>
<keyword evidence="7" id="KW-1133">Transmembrane helix</keyword>
<gene>
    <name evidence="10" type="ORF">NA56DRAFT_754218</name>
</gene>
<organism evidence="10 11">
    <name type="scientific">Hyaloscypha hepaticicola</name>
    <dbReference type="NCBI Taxonomy" id="2082293"/>
    <lineage>
        <taxon>Eukaryota</taxon>
        <taxon>Fungi</taxon>
        <taxon>Dikarya</taxon>
        <taxon>Ascomycota</taxon>
        <taxon>Pezizomycotina</taxon>
        <taxon>Leotiomycetes</taxon>
        <taxon>Helotiales</taxon>
        <taxon>Hyaloscyphaceae</taxon>
        <taxon>Hyaloscypha</taxon>
    </lineage>
</organism>